<evidence type="ECO:0008006" key="3">
    <source>
        <dbReference type="Google" id="ProtNLM"/>
    </source>
</evidence>
<dbReference type="EMBL" id="ALWB01000005">
    <property type="protein sequence ID" value="ELS34638.1"/>
    <property type="molecule type" value="Genomic_DNA"/>
</dbReference>
<evidence type="ECO:0000313" key="2">
    <source>
        <dbReference type="Proteomes" id="UP000011201"/>
    </source>
</evidence>
<dbReference type="Proteomes" id="UP000011201">
    <property type="component" value="Unassembled WGS sequence"/>
</dbReference>
<comment type="caution">
    <text evidence="1">The sequence shown here is derived from an EMBL/GenBank/DDBJ whole genome shotgun (WGS) entry which is preliminary data.</text>
</comment>
<dbReference type="PATRIC" id="fig|927668.3.peg.258"/>
<accession>L8N8T2</accession>
<reference evidence="1 2" key="1">
    <citation type="journal article" date="2013" name="Proc. Natl. Acad. Sci. U.S.A.">
        <title>Improving the coverage of the cyanobacterial phylum using diversity-driven genome sequencing.</title>
        <authorList>
            <person name="Shih P.M."/>
            <person name="Wu D."/>
            <person name="Latifi A."/>
            <person name="Axen S.D."/>
            <person name="Fewer D.P."/>
            <person name="Talla E."/>
            <person name="Calteau A."/>
            <person name="Cai F."/>
            <person name="Tandeau de Marsac N."/>
            <person name="Rippka R."/>
            <person name="Herdman M."/>
            <person name="Sivonen K."/>
            <person name="Coursin T."/>
            <person name="Laurent T."/>
            <person name="Goodwin L."/>
            <person name="Nolan M."/>
            <person name="Davenport K.W."/>
            <person name="Han C.S."/>
            <person name="Rubin E.M."/>
            <person name="Eisen J.A."/>
            <person name="Woyke T."/>
            <person name="Gugger M."/>
            <person name="Kerfeld C.A."/>
        </authorList>
    </citation>
    <scope>NUCLEOTIDE SEQUENCE [LARGE SCALE GENOMIC DNA]</scope>
    <source>
        <strain evidence="1 2">PCC 7429</strain>
    </source>
</reference>
<evidence type="ECO:0000313" key="1">
    <source>
        <dbReference type="EMBL" id="ELS34638.1"/>
    </source>
</evidence>
<keyword evidence="2" id="KW-1185">Reference proteome</keyword>
<name>L8N8T2_9CYAN</name>
<sequence>MISNLHIQQNHKYMKDLELEFTAQYSDSNNLMITPFSGSIKIYLEQDDLEEYKSLEIGHIKAYRFDLSYNYLDLTLAADHITQDVYYFANFFLQENPHLIEFSFYLFYLDRAFIQPEYRGKDYGLKALSIFLKLFAAGETVGCFPSPIEDLKDKYTDNRGKLIMKKYWSKLGLNKYESEQNILWTEQWNSPNWLEEQISKS</sequence>
<proteinExistence type="predicted"/>
<protein>
    <recommendedName>
        <fullName evidence="3">N-acetyltransferase domain-containing protein</fullName>
    </recommendedName>
</protein>
<dbReference type="AlphaFoldDB" id="L8N8T2"/>
<organism evidence="1 2">
    <name type="scientific">Pseudanabaena biceps PCC 7429</name>
    <dbReference type="NCBI Taxonomy" id="927668"/>
    <lineage>
        <taxon>Bacteria</taxon>
        <taxon>Bacillati</taxon>
        <taxon>Cyanobacteriota</taxon>
        <taxon>Cyanophyceae</taxon>
        <taxon>Pseudanabaenales</taxon>
        <taxon>Pseudanabaenaceae</taxon>
        <taxon>Pseudanabaena</taxon>
    </lineage>
</organism>
<gene>
    <name evidence="1" type="ORF">Pse7429DRAFT_0180</name>
</gene>